<dbReference type="RefSeq" id="WP_000126181.1">
    <property type="nucleotide sequence ID" value="NZ_CP058289.1"/>
</dbReference>
<sequence>MTAMITLEPSRYMKRKGFGNENCKAIKQSVPFVEARRGEYTHRVRHVTLVTFRNKSHFAVHCWCGMTMCVGGTGKGTGILLDTPSANRPMCATCEGRVIGAGLLGSREISGRQVMYRASEVRS</sequence>
<protein>
    <submittedName>
        <fullName evidence="1">Uncharacterized protein</fullName>
    </submittedName>
</protein>
<keyword evidence="2" id="KW-1185">Reference proteome</keyword>
<dbReference type="GeneID" id="92893365"/>
<evidence type="ECO:0000313" key="1">
    <source>
        <dbReference type="EMBL" id="QFQ04869.1"/>
    </source>
</evidence>
<evidence type="ECO:0000313" key="2">
    <source>
        <dbReference type="Proteomes" id="UP000498640"/>
    </source>
</evidence>
<proteinExistence type="predicted"/>
<dbReference type="Proteomes" id="UP000498640">
    <property type="component" value="Chromosome"/>
</dbReference>
<gene>
    <name evidence="1" type="ORF">FQU82_01437</name>
</gene>
<reference evidence="2" key="1">
    <citation type="submission" date="2019-10" db="EMBL/GenBank/DDBJ databases">
        <title>Acinetobacter baumannii strain ATCC 19606 complete genome sequence.</title>
        <authorList>
            <person name="Tillman L.N."/>
            <person name="Kenyon J."/>
            <person name="To J."/>
            <person name="Hamidian M."/>
        </authorList>
    </citation>
    <scope>NUCLEOTIDE SEQUENCE [LARGE SCALE GENOMIC DNA]</scope>
    <source>
        <strain evidence="2">ATCC 19606 / DSM 30007 / JCM 6841 / CCUG 19606 / CIP 70.34 / NBRC 109757 / NCIMB 12457 / NCTC 12156 / 81</strain>
    </source>
</reference>
<accession>A0ABX6CEF2</accession>
<organism evidence="1 2">
    <name type="scientific">Acinetobacter baumannii (strain ATCC 19606 / DSM 30007 / JCM 6841 / CCUG 19606 / CIP 70.34 / NBRC 109757 / NCIMB 12457 / NCTC 12156 / 81)</name>
    <dbReference type="NCBI Taxonomy" id="575584"/>
    <lineage>
        <taxon>Bacteria</taxon>
        <taxon>Pseudomonadati</taxon>
        <taxon>Pseudomonadota</taxon>
        <taxon>Gammaproteobacteria</taxon>
        <taxon>Moraxellales</taxon>
        <taxon>Moraxellaceae</taxon>
        <taxon>Acinetobacter</taxon>
        <taxon>Acinetobacter calcoaceticus/baumannii complex</taxon>
    </lineage>
</organism>
<name>A0ABX6CEF2_ACIB2</name>
<dbReference type="EMBL" id="CP045110">
    <property type="protein sequence ID" value="QFQ04869.1"/>
    <property type="molecule type" value="Genomic_DNA"/>
</dbReference>
<reference evidence="1 2" key="2">
    <citation type="journal article" date="2020" name="Microorganisms">
        <title>Analysis of Complete Genome Sequence of Acinetobacter baumannii Strain ATCC 19606 Reveals Novel Mobile Genetic Elements and Novel Prophage.</title>
        <authorList>
            <person name="Hamidian M."/>
            <person name="Blasco L."/>
            <person name="Tillman L.N."/>
            <person name="To J."/>
            <person name="Tomas M."/>
            <person name="Myers G.S.A."/>
        </authorList>
    </citation>
    <scope>NUCLEOTIDE SEQUENCE [LARGE SCALE GENOMIC DNA]</scope>
    <source>
        <strain evidence="2">ATCC 19606 / DSM 30007 / JCM 6841 / CCUG 19606 / CIP 70.34 / NBRC 109757 / NCIMB 12457 / NCTC 12156 / 81</strain>
    </source>
</reference>